<reference evidence="1" key="1">
    <citation type="submission" date="2021-02" db="EMBL/GenBank/DDBJ databases">
        <title>Copper resistance gene diversity in local Xanthomonas species at agrochemical polluted sites in Trinidad, Trinidad and Tobago.</title>
        <authorList>
            <person name="Ramnarine S.D.B.J."/>
            <person name="Ramsubhag A."/>
            <person name="Jayaraman J."/>
        </authorList>
    </citation>
    <scope>NUCLEOTIDE SEQUENCE</scope>
    <source>
        <strain evidence="1">CaNP6A</strain>
    </source>
</reference>
<dbReference type="RefSeq" id="WP_146092435.1">
    <property type="nucleotide sequence ID" value="NZ_JAFFQI010000182.1"/>
</dbReference>
<organism evidence="1 2">
    <name type="scientific">Xanthomonas melonis</name>
    <dbReference type="NCBI Taxonomy" id="56456"/>
    <lineage>
        <taxon>Bacteria</taxon>
        <taxon>Pseudomonadati</taxon>
        <taxon>Pseudomonadota</taxon>
        <taxon>Gammaproteobacteria</taxon>
        <taxon>Lysobacterales</taxon>
        <taxon>Lysobacteraceae</taxon>
        <taxon>Xanthomonas</taxon>
    </lineage>
</organism>
<proteinExistence type="predicted"/>
<keyword evidence="2" id="KW-1185">Reference proteome</keyword>
<evidence type="ECO:0000313" key="2">
    <source>
        <dbReference type="Proteomes" id="UP001430396"/>
    </source>
</evidence>
<name>A0ABS8NS16_9XANT</name>
<gene>
    <name evidence="1" type="ORF">JWH11_05305</name>
</gene>
<dbReference type="Proteomes" id="UP001430396">
    <property type="component" value="Unassembled WGS sequence"/>
</dbReference>
<evidence type="ECO:0008006" key="3">
    <source>
        <dbReference type="Google" id="ProtNLM"/>
    </source>
</evidence>
<dbReference type="EMBL" id="JAFFQI010000182">
    <property type="protein sequence ID" value="MCD0265858.1"/>
    <property type="molecule type" value="Genomic_DNA"/>
</dbReference>
<protein>
    <recommendedName>
        <fullName evidence="3">Transposase</fullName>
    </recommendedName>
</protein>
<sequence>MRFVTGSVEQESQRWLVGGALEFGSIRQIHRMRYKWGAQQKTPPRRPMRASLACTGVVDENILDR</sequence>
<comment type="caution">
    <text evidence="1">The sequence shown here is derived from an EMBL/GenBank/DDBJ whole genome shotgun (WGS) entry which is preliminary data.</text>
</comment>
<accession>A0ABS8NS16</accession>
<evidence type="ECO:0000313" key="1">
    <source>
        <dbReference type="EMBL" id="MCD0265858.1"/>
    </source>
</evidence>